<accession>A0A6I8M4H5</accession>
<name>A0A6I8M4H5_9PSEU</name>
<proteinExistence type="predicted"/>
<gene>
    <name evidence="1" type="ORF">AA23TX_09633</name>
</gene>
<dbReference type="Proteomes" id="UP000399805">
    <property type="component" value="Unassembled WGS sequence"/>
</dbReference>
<sequence length="40" mass="4143">MELEPDGMSVLPSPAADIDRIGAEDGAGLTTRARNALGHH</sequence>
<evidence type="ECO:0000313" key="1">
    <source>
        <dbReference type="EMBL" id="VVJ24871.1"/>
    </source>
</evidence>
<dbReference type="AlphaFoldDB" id="A0A6I8M4H5"/>
<protein>
    <submittedName>
        <fullName evidence="1">Uncharacterized protein</fullName>
    </submittedName>
</protein>
<evidence type="ECO:0000313" key="2">
    <source>
        <dbReference type="Proteomes" id="UP000399805"/>
    </source>
</evidence>
<keyword evidence="2" id="KW-1185">Reference proteome</keyword>
<reference evidence="1 2" key="1">
    <citation type="submission" date="2019-09" db="EMBL/GenBank/DDBJ databases">
        <authorList>
            <person name="Leyn A S."/>
        </authorList>
    </citation>
    <scope>NUCLEOTIDE SEQUENCE [LARGE SCALE GENOMIC DNA]</scope>
    <source>
        <strain evidence="1">AA231_1</strain>
    </source>
</reference>
<dbReference type="EMBL" id="CABVGP010000004">
    <property type="protein sequence ID" value="VVJ24871.1"/>
    <property type="molecule type" value="Genomic_DNA"/>
</dbReference>
<organism evidence="1 2">
    <name type="scientific">Amycolatopsis camponoti</name>
    <dbReference type="NCBI Taxonomy" id="2606593"/>
    <lineage>
        <taxon>Bacteria</taxon>
        <taxon>Bacillati</taxon>
        <taxon>Actinomycetota</taxon>
        <taxon>Actinomycetes</taxon>
        <taxon>Pseudonocardiales</taxon>
        <taxon>Pseudonocardiaceae</taxon>
        <taxon>Amycolatopsis</taxon>
    </lineage>
</organism>